<sequence>MRVRVRVLQWISAGTVRIRGDEDEGRILPGVENEYENGEHFKWWDKE</sequence>
<dbReference type="EMBL" id="LXQA010575912">
    <property type="protein sequence ID" value="MCI60131.1"/>
    <property type="molecule type" value="Genomic_DNA"/>
</dbReference>
<dbReference type="Proteomes" id="UP000265520">
    <property type="component" value="Unassembled WGS sequence"/>
</dbReference>
<reference evidence="1 2" key="1">
    <citation type="journal article" date="2018" name="Front. Plant Sci.">
        <title>Red Clover (Trifolium pratense) and Zigzag Clover (T. medium) - A Picture of Genomic Similarities and Differences.</title>
        <authorList>
            <person name="Dluhosova J."/>
            <person name="Istvanek J."/>
            <person name="Nedelnik J."/>
            <person name="Repkova J."/>
        </authorList>
    </citation>
    <scope>NUCLEOTIDE SEQUENCE [LARGE SCALE GENOMIC DNA]</scope>
    <source>
        <strain evidence="2">cv. 10/8</strain>
        <tissue evidence="1">Leaf</tissue>
    </source>
</reference>
<feature type="non-terminal residue" evidence="1">
    <location>
        <position position="47"/>
    </location>
</feature>
<name>A0A392TG86_9FABA</name>
<organism evidence="1 2">
    <name type="scientific">Trifolium medium</name>
    <dbReference type="NCBI Taxonomy" id="97028"/>
    <lineage>
        <taxon>Eukaryota</taxon>
        <taxon>Viridiplantae</taxon>
        <taxon>Streptophyta</taxon>
        <taxon>Embryophyta</taxon>
        <taxon>Tracheophyta</taxon>
        <taxon>Spermatophyta</taxon>
        <taxon>Magnoliopsida</taxon>
        <taxon>eudicotyledons</taxon>
        <taxon>Gunneridae</taxon>
        <taxon>Pentapetalae</taxon>
        <taxon>rosids</taxon>
        <taxon>fabids</taxon>
        <taxon>Fabales</taxon>
        <taxon>Fabaceae</taxon>
        <taxon>Papilionoideae</taxon>
        <taxon>50 kb inversion clade</taxon>
        <taxon>NPAAA clade</taxon>
        <taxon>Hologalegina</taxon>
        <taxon>IRL clade</taxon>
        <taxon>Trifolieae</taxon>
        <taxon>Trifolium</taxon>
    </lineage>
</organism>
<evidence type="ECO:0000313" key="2">
    <source>
        <dbReference type="Proteomes" id="UP000265520"/>
    </source>
</evidence>
<proteinExistence type="predicted"/>
<accession>A0A392TG86</accession>
<comment type="caution">
    <text evidence="1">The sequence shown here is derived from an EMBL/GenBank/DDBJ whole genome shotgun (WGS) entry which is preliminary data.</text>
</comment>
<dbReference type="AlphaFoldDB" id="A0A392TG86"/>
<keyword evidence="2" id="KW-1185">Reference proteome</keyword>
<protein>
    <submittedName>
        <fullName evidence="1">Uncharacterized protein</fullName>
    </submittedName>
</protein>
<evidence type="ECO:0000313" key="1">
    <source>
        <dbReference type="EMBL" id="MCI60131.1"/>
    </source>
</evidence>